<organism evidence="6">
    <name type="scientific">Amorphochlora amoebiformis</name>
    <dbReference type="NCBI Taxonomy" id="1561963"/>
    <lineage>
        <taxon>Eukaryota</taxon>
        <taxon>Sar</taxon>
        <taxon>Rhizaria</taxon>
        <taxon>Cercozoa</taxon>
        <taxon>Chlorarachniophyceae</taxon>
        <taxon>Amorphochlora</taxon>
    </lineage>
</organism>
<sequence length="169" mass="18930">MRSVRRAFGSLARRMERGHSFGWRRTTGFIGKTPVRRVGWTVGDKQSTQKCDPHEQCGIPLDHKEVNRLLETIPGWEVDTSVSRIRKTYVFKDSSSVMSFLPLVTNIATNTNHNPEEITARPTSTPPTVSLVMHTNKLGGLSYSDFLVAFKIDSNLEPYKTSTSTSSEA</sequence>
<dbReference type="GO" id="GO:0006729">
    <property type="term" value="P:tetrahydrobiopterin biosynthetic process"/>
    <property type="evidence" value="ECO:0007669"/>
    <property type="project" value="InterPro"/>
</dbReference>
<dbReference type="SUPFAM" id="SSF55248">
    <property type="entry name" value="PCD-like"/>
    <property type="match status" value="1"/>
</dbReference>
<comment type="catalytic activity">
    <reaction evidence="1">
        <text>(4aS,6R)-4a-hydroxy-L-erythro-5,6,7,8-tetrahydrobiopterin = (6R)-L-erythro-6,7-dihydrobiopterin + H2O</text>
        <dbReference type="Rhea" id="RHEA:11920"/>
        <dbReference type="ChEBI" id="CHEBI:15377"/>
        <dbReference type="ChEBI" id="CHEBI:15642"/>
        <dbReference type="ChEBI" id="CHEBI:43120"/>
        <dbReference type="EC" id="4.2.1.96"/>
    </reaction>
</comment>
<dbReference type="InterPro" id="IPR001533">
    <property type="entry name" value="Pterin_deHydtase"/>
</dbReference>
<dbReference type="GO" id="GO:0008124">
    <property type="term" value="F:4-alpha-hydroxytetrahydrobiopterin dehydratase activity"/>
    <property type="evidence" value="ECO:0007669"/>
    <property type="project" value="UniProtKB-EC"/>
</dbReference>
<dbReference type="AlphaFoldDB" id="A0A7S0H4F9"/>
<evidence type="ECO:0000256" key="5">
    <source>
        <dbReference type="ARBA" id="ARBA00030497"/>
    </source>
</evidence>
<keyword evidence="4" id="KW-0456">Lyase</keyword>
<accession>A0A7S0H4F9</accession>
<proteinExistence type="inferred from homology"/>
<evidence type="ECO:0000313" key="6">
    <source>
        <dbReference type="EMBL" id="CAD8465088.1"/>
    </source>
</evidence>
<name>A0A7S0H4F9_9EUKA</name>
<dbReference type="EMBL" id="HBEM01035137">
    <property type="protein sequence ID" value="CAD8465088.1"/>
    <property type="molecule type" value="Transcribed_RNA"/>
</dbReference>
<dbReference type="Gene3D" id="3.30.1360.20">
    <property type="entry name" value="Transcriptional coactivator/pterin dehydratase"/>
    <property type="match status" value="1"/>
</dbReference>
<evidence type="ECO:0000256" key="3">
    <source>
        <dbReference type="ARBA" id="ARBA00013252"/>
    </source>
</evidence>
<evidence type="ECO:0000256" key="2">
    <source>
        <dbReference type="ARBA" id="ARBA00006472"/>
    </source>
</evidence>
<evidence type="ECO:0000256" key="4">
    <source>
        <dbReference type="ARBA" id="ARBA00023239"/>
    </source>
</evidence>
<dbReference type="EC" id="4.2.1.96" evidence="3"/>
<dbReference type="InterPro" id="IPR036428">
    <property type="entry name" value="PCD_sf"/>
</dbReference>
<gene>
    <name evidence="6" type="ORF">LAMO00422_LOCUS24055</name>
</gene>
<reference evidence="6" key="1">
    <citation type="submission" date="2021-01" db="EMBL/GenBank/DDBJ databases">
        <authorList>
            <person name="Corre E."/>
            <person name="Pelletier E."/>
            <person name="Niang G."/>
            <person name="Scheremetjew M."/>
            <person name="Finn R."/>
            <person name="Kale V."/>
            <person name="Holt S."/>
            <person name="Cochrane G."/>
            <person name="Meng A."/>
            <person name="Brown T."/>
            <person name="Cohen L."/>
        </authorList>
    </citation>
    <scope>NUCLEOTIDE SEQUENCE</scope>
    <source>
        <strain evidence="6">CCMP2058</strain>
    </source>
</reference>
<dbReference type="PANTHER" id="PTHR12599">
    <property type="entry name" value="PTERIN-4-ALPHA-CARBINOLAMINE DEHYDRATASE"/>
    <property type="match status" value="1"/>
</dbReference>
<dbReference type="PANTHER" id="PTHR12599:SF0">
    <property type="entry name" value="PTERIN-4-ALPHA-CARBINOLAMINE DEHYDRATASE"/>
    <property type="match status" value="1"/>
</dbReference>
<protein>
    <recommendedName>
        <fullName evidence="3">4a-hydroxytetrahydrobiopterin dehydratase</fullName>
        <ecNumber evidence="3">4.2.1.96</ecNumber>
    </recommendedName>
    <alternativeName>
        <fullName evidence="5">4-alpha-hydroxy-tetrahydropterin dehydratase</fullName>
    </alternativeName>
</protein>
<dbReference type="Pfam" id="PF01329">
    <property type="entry name" value="Pterin_4a"/>
    <property type="match status" value="1"/>
</dbReference>
<evidence type="ECO:0000256" key="1">
    <source>
        <dbReference type="ARBA" id="ARBA00001554"/>
    </source>
</evidence>
<comment type="similarity">
    <text evidence="2">Belongs to the pterin-4-alpha-carbinolamine dehydratase family.</text>
</comment>